<keyword evidence="2" id="KW-1185">Reference proteome</keyword>
<dbReference type="EMBL" id="JARK01001404">
    <property type="protein sequence ID" value="EYC07811.1"/>
    <property type="molecule type" value="Genomic_DNA"/>
</dbReference>
<dbReference type="Proteomes" id="UP000024635">
    <property type="component" value="Unassembled WGS sequence"/>
</dbReference>
<protein>
    <submittedName>
        <fullName evidence="1">Uncharacterized protein</fullName>
    </submittedName>
</protein>
<evidence type="ECO:0000313" key="1">
    <source>
        <dbReference type="EMBL" id="EYC07811.1"/>
    </source>
</evidence>
<dbReference type="AlphaFoldDB" id="A0A016TYD6"/>
<accession>A0A016TYD6</accession>
<sequence length="144" mass="16810">MIVLRRPDGTISPSSMVMEKGIYDFYSNVFDSQVYLPTCHLRQDGYVIPSITPSTDLKFVRRQFNRVMAKERKCSFLVERFNSLRSSPNPSCFALQHDLNEVDMGEDATEIGCREAMRYRILHKKFLLFLCYEAGEKLLTVNYY</sequence>
<organism evidence="1 2">
    <name type="scientific">Ancylostoma ceylanicum</name>
    <dbReference type="NCBI Taxonomy" id="53326"/>
    <lineage>
        <taxon>Eukaryota</taxon>
        <taxon>Metazoa</taxon>
        <taxon>Ecdysozoa</taxon>
        <taxon>Nematoda</taxon>
        <taxon>Chromadorea</taxon>
        <taxon>Rhabditida</taxon>
        <taxon>Rhabditina</taxon>
        <taxon>Rhabditomorpha</taxon>
        <taxon>Strongyloidea</taxon>
        <taxon>Ancylostomatidae</taxon>
        <taxon>Ancylostomatinae</taxon>
        <taxon>Ancylostoma</taxon>
    </lineage>
</organism>
<name>A0A016TYD6_9BILA</name>
<evidence type="ECO:0000313" key="2">
    <source>
        <dbReference type="Proteomes" id="UP000024635"/>
    </source>
</evidence>
<proteinExistence type="predicted"/>
<comment type="caution">
    <text evidence="1">The sequence shown here is derived from an EMBL/GenBank/DDBJ whole genome shotgun (WGS) entry which is preliminary data.</text>
</comment>
<gene>
    <name evidence="1" type="primary">Acey_s0068.g139</name>
    <name evidence="1" type="ORF">Y032_0068g139</name>
</gene>
<dbReference type="OrthoDB" id="5873297at2759"/>
<reference evidence="2" key="1">
    <citation type="journal article" date="2015" name="Nat. Genet.">
        <title>The genome and transcriptome of the zoonotic hookworm Ancylostoma ceylanicum identify infection-specific gene families.</title>
        <authorList>
            <person name="Schwarz E.M."/>
            <person name="Hu Y."/>
            <person name="Antoshechkin I."/>
            <person name="Miller M.M."/>
            <person name="Sternberg P.W."/>
            <person name="Aroian R.V."/>
        </authorList>
    </citation>
    <scope>NUCLEOTIDE SEQUENCE</scope>
    <source>
        <strain evidence="2">HY135</strain>
    </source>
</reference>